<sequence>MSSRVGPKAKVTLTVVMRSVESNYVFFTTVFVKWRAIHTRFVISLIPHLRAAKSRFGSTLEHAQCNLRAQLETRLTSLNQTLMPTSTDPHTPPHCSQVFHSQCKMMLRSF</sequence>
<reference evidence="2" key="2">
    <citation type="submission" date="2015-01" db="EMBL/GenBank/DDBJ databases">
        <title>Evolutionary Origins and Diversification of the Mycorrhizal Mutualists.</title>
        <authorList>
            <consortium name="DOE Joint Genome Institute"/>
            <consortium name="Mycorrhizal Genomics Consortium"/>
            <person name="Kohler A."/>
            <person name="Kuo A."/>
            <person name="Nagy L.G."/>
            <person name="Floudas D."/>
            <person name="Copeland A."/>
            <person name="Barry K.W."/>
            <person name="Cichocki N."/>
            <person name="Veneault-Fourrey C."/>
            <person name="LaButti K."/>
            <person name="Lindquist E.A."/>
            <person name="Lipzen A."/>
            <person name="Lundell T."/>
            <person name="Morin E."/>
            <person name="Murat C."/>
            <person name="Riley R."/>
            <person name="Ohm R."/>
            <person name="Sun H."/>
            <person name="Tunlid A."/>
            <person name="Henrissat B."/>
            <person name="Grigoriev I.V."/>
            <person name="Hibbett D.S."/>
            <person name="Martin F."/>
        </authorList>
    </citation>
    <scope>NUCLEOTIDE SEQUENCE [LARGE SCALE GENOMIC DNA]</scope>
    <source>
        <strain evidence="2">F 1598</strain>
    </source>
</reference>
<name>A0A0C3FW77_PILCF</name>
<dbReference type="Proteomes" id="UP000054166">
    <property type="component" value="Unassembled WGS sequence"/>
</dbReference>
<dbReference type="AlphaFoldDB" id="A0A0C3FW77"/>
<evidence type="ECO:0000313" key="2">
    <source>
        <dbReference type="Proteomes" id="UP000054166"/>
    </source>
</evidence>
<organism evidence="1 2">
    <name type="scientific">Piloderma croceum (strain F 1598)</name>
    <dbReference type="NCBI Taxonomy" id="765440"/>
    <lineage>
        <taxon>Eukaryota</taxon>
        <taxon>Fungi</taxon>
        <taxon>Dikarya</taxon>
        <taxon>Basidiomycota</taxon>
        <taxon>Agaricomycotina</taxon>
        <taxon>Agaricomycetes</taxon>
        <taxon>Agaricomycetidae</taxon>
        <taxon>Atheliales</taxon>
        <taxon>Atheliaceae</taxon>
        <taxon>Piloderma</taxon>
    </lineage>
</organism>
<proteinExistence type="predicted"/>
<keyword evidence="2" id="KW-1185">Reference proteome</keyword>
<accession>A0A0C3FW77</accession>
<gene>
    <name evidence="1" type="ORF">PILCRDRAFT_457130</name>
</gene>
<dbReference type="EMBL" id="KN832993">
    <property type="protein sequence ID" value="KIM82811.1"/>
    <property type="molecule type" value="Genomic_DNA"/>
</dbReference>
<dbReference type="InParanoid" id="A0A0C3FW77"/>
<evidence type="ECO:0000313" key="1">
    <source>
        <dbReference type="EMBL" id="KIM82811.1"/>
    </source>
</evidence>
<reference evidence="1 2" key="1">
    <citation type="submission" date="2014-04" db="EMBL/GenBank/DDBJ databases">
        <authorList>
            <consortium name="DOE Joint Genome Institute"/>
            <person name="Kuo A."/>
            <person name="Tarkka M."/>
            <person name="Buscot F."/>
            <person name="Kohler A."/>
            <person name="Nagy L.G."/>
            <person name="Floudas D."/>
            <person name="Copeland A."/>
            <person name="Barry K.W."/>
            <person name="Cichocki N."/>
            <person name="Veneault-Fourrey C."/>
            <person name="LaButti K."/>
            <person name="Lindquist E.A."/>
            <person name="Lipzen A."/>
            <person name="Lundell T."/>
            <person name="Morin E."/>
            <person name="Murat C."/>
            <person name="Sun H."/>
            <person name="Tunlid A."/>
            <person name="Henrissat B."/>
            <person name="Grigoriev I.V."/>
            <person name="Hibbett D.S."/>
            <person name="Martin F."/>
            <person name="Nordberg H.P."/>
            <person name="Cantor M.N."/>
            <person name="Hua S.X."/>
        </authorList>
    </citation>
    <scope>NUCLEOTIDE SEQUENCE [LARGE SCALE GENOMIC DNA]</scope>
    <source>
        <strain evidence="1 2">F 1598</strain>
    </source>
</reference>
<dbReference type="HOGENOM" id="CLU_2171985_0_0_1"/>
<protein>
    <submittedName>
        <fullName evidence="1">Uncharacterized protein</fullName>
    </submittedName>
</protein>